<dbReference type="Proteomes" id="UP000214566">
    <property type="component" value="Unassembled WGS sequence"/>
</dbReference>
<keyword evidence="3" id="KW-0547">Nucleotide-binding</keyword>
<protein>
    <submittedName>
        <fullName evidence="3">Putative superfamily I helicase fused with RecB family exonuclease (Modular protein)</fullName>
    </submittedName>
</protein>
<dbReference type="Pfam" id="PF12705">
    <property type="entry name" value="PDDEXK_1"/>
    <property type="match status" value="1"/>
</dbReference>
<keyword evidence="3" id="KW-0067">ATP-binding</keyword>
<keyword evidence="3" id="KW-0378">Hydrolase</keyword>
<dbReference type="InterPro" id="IPR038726">
    <property type="entry name" value="PDDEXK_AddAB-type"/>
</dbReference>
<dbReference type="InterPro" id="IPR027417">
    <property type="entry name" value="P-loop_NTPase"/>
</dbReference>
<keyword evidence="4" id="KW-1185">Reference proteome</keyword>
<reference evidence="3 4" key="1">
    <citation type="submission" date="2016-06" db="EMBL/GenBank/DDBJ databases">
        <authorList>
            <person name="Kjaerup R.B."/>
            <person name="Dalgaard T.S."/>
            <person name="Juul-Madsen H.R."/>
        </authorList>
    </citation>
    <scope>NUCLEOTIDE SEQUENCE [LARGE SCALE GENOMIC DNA]</scope>
    <source>
        <strain evidence="3 4">DSM 16361</strain>
    </source>
</reference>
<evidence type="ECO:0000313" key="3">
    <source>
        <dbReference type="EMBL" id="SBP88907.1"/>
    </source>
</evidence>
<keyword evidence="3" id="KW-0540">Nuclease</keyword>
<name>A0A238D6G8_THIDL</name>
<keyword evidence="3" id="KW-0347">Helicase</keyword>
<evidence type="ECO:0000259" key="2">
    <source>
        <dbReference type="Pfam" id="PF12705"/>
    </source>
</evidence>
<evidence type="ECO:0000313" key="4">
    <source>
        <dbReference type="Proteomes" id="UP000214566"/>
    </source>
</evidence>
<feature type="region of interest" description="Disordered" evidence="1">
    <location>
        <begin position="652"/>
        <end position="688"/>
    </location>
</feature>
<proteinExistence type="predicted"/>
<gene>
    <name evidence="3" type="ORF">THIARS_70527</name>
</gene>
<dbReference type="SUPFAM" id="SSF52540">
    <property type="entry name" value="P-loop containing nucleoside triphosphate hydrolases"/>
    <property type="match status" value="1"/>
</dbReference>
<feature type="domain" description="PD-(D/E)XK endonuclease-like" evidence="2">
    <location>
        <begin position="691"/>
        <end position="957"/>
    </location>
</feature>
<accession>A0A238D6G8</accession>
<dbReference type="AlphaFoldDB" id="A0A238D6G8"/>
<dbReference type="InterPro" id="IPR011604">
    <property type="entry name" value="PDDEXK-like_dom_sf"/>
</dbReference>
<dbReference type="GO" id="GO:0004386">
    <property type="term" value="F:helicase activity"/>
    <property type="evidence" value="ECO:0007669"/>
    <property type="project" value="UniProtKB-KW"/>
</dbReference>
<evidence type="ECO:0000256" key="1">
    <source>
        <dbReference type="SAM" id="MobiDB-lite"/>
    </source>
</evidence>
<sequence length="977" mass="106324">MNSRLEGAGTGSHAQPLERSIEGVARVNLRYLTPNSHFWQGAAQGVAAWLREISISGADLSVLLPQAIHQTLFRQAWQRQAPAAGVLPRLLTLPQLLALEAIQKARWPRHVELDALELALRLQGDAYLPQAYRAPTQFAGRLALARDVLRLREHLAQEAEGRQAPVSGEAGRDTEDGAWMLRLAQQGGSAAWPDEADAIQSWCAAQRGALALVLAEPPDARQRCLLRAAQRHGLPVLLLQAGFGCAFGLALARASACAGTVDDMPQALHRRGEGRAAGDWADATPQRFSARAARLFAARVQWGAGGTLEAQAQAIVARVLARRANQPGARIAIIALDRRLTRRVNALFNRLGLPVRDEAGWRLSTTRAAAGLQAVLDTWPEGAGSDAVLDLLKQAGVGAAAGLGAADLAALEAEVRAARLLDVPAWRAWARQQPEPVSRRHVLALDHVQRALHAVRHVTGRQSVSSWSQALRETLDLLGMRRAWQGDAAGRQLLALLASQGDVQPLARTLRIDMKTYADWLRQAIEAAVFRPEPVDEAVGDDRGMPVHVLALRDALLRPWDLCVLAGADAENFPAVADAPGRLGDQACAQLGLPVRSARRRQALRAAVLLVLGSRSLAVFEAPPRPDHPGPSPLLQLWRWALGEPAAQAPDAEDWRPLLGPGQASGSARAHGGESLAPRATPSAPDDIPARWSPSAYADLRACPYRFFARRVLRLGEDEDLLPDYSKRDFGNTLHRILERFHREEPGRDPRDHGDLLDRIAAEDWEAAGALAEPFAAVWPAVRDNYLDWLQGWRALGWQTSGEEQAMARVVEQDDAGAALRLEGRIDRIDRRGRERFALDYKTGNPQALKARMQRPGEDTQLLCYALLLGADAPQEPRDAGAAPIGAGYLVVSERRDPEHTDPATALMWAPEALREQSMLLAEQMRRDWRALRAGHAMPALGEPPVCDHCEARGLCRRDHRPAADAAASAQELSATP</sequence>
<organism evidence="3 4">
    <name type="scientific">Thiomonas delicata</name>
    <name type="common">Thiomonas cuprina</name>
    <dbReference type="NCBI Taxonomy" id="364030"/>
    <lineage>
        <taxon>Bacteria</taxon>
        <taxon>Pseudomonadati</taxon>
        <taxon>Pseudomonadota</taxon>
        <taxon>Betaproteobacteria</taxon>
        <taxon>Burkholderiales</taxon>
        <taxon>Thiomonas</taxon>
    </lineage>
</organism>
<dbReference type="Gene3D" id="3.90.320.10">
    <property type="match status" value="1"/>
</dbReference>
<keyword evidence="3" id="KW-0269">Exonuclease</keyword>
<dbReference type="EMBL" id="FLMQ01000056">
    <property type="protein sequence ID" value="SBP88907.1"/>
    <property type="molecule type" value="Genomic_DNA"/>
</dbReference>
<dbReference type="GO" id="GO:0004527">
    <property type="term" value="F:exonuclease activity"/>
    <property type="evidence" value="ECO:0007669"/>
    <property type="project" value="UniProtKB-KW"/>
</dbReference>